<keyword evidence="3" id="KW-1185">Reference proteome</keyword>
<dbReference type="InterPro" id="IPR009061">
    <property type="entry name" value="DNA-bd_dom_put_sf"/>
</dbReference>
<organism evidence="2 3">
    <name type="scientific">Mucilaginibacter terrenus</name>
    <dbReference type="NCBI Taxonomy" id="2482727"/>
    <lineage>
        <taxon>Bacteria</taxon>
        <taxon>Pseudomonadati</taxon>
        <taxon>Bacteroidota</taxon>
        <taxon>Sphingobacteriia</taxon>
        <taxon>Sphingobacteriales</taxon>
        <taxon>Sphingobacteriaceae</taxon>
        <taxon>Mucilaginibacter</taxon>
    </lineage>
</organism>
<evidence type="ECO:0000313" key="2">
    <source>
        <dbReference type="EMBL" id="RFZ82669.1"/>
    </source>
</evidence>
<gene>
    <name evidence="2" type="ORF">DYU05_10820</name>
</gene>
<dbReference type="OrthoDB" id="1524679at2"/>
<dbReference type="Proteomes" id="UP000260823">
    <property type="component" value="Unassembled WGS sequence"/>
</dbReference>
<dbReference type="EMBL" id="QWDE01000002">
    <property type="protein sequence ID" value="RFZ82669.1"/>
    <property type="molecule type" value="Genomic_DNA"/>
</dbReference>
<protein>
    <submittedName>
        <fullName evidence="2">DNA-binding protein</fullName>
    </submittedName>
</protein>
<sequence>MATEIITKEDLNEFRELLLNDFKAILQGKPIAENTKWLKSYQVKNMLKISPGTLQNLRVNGTINYTKIGGILYYKYEDIQRLLEGNHKRK</sequence>
<reference evidence="2 3" key="1">
    <citation type="submission" date="2018-08" db="EMBL/GenBank/DDBJ databases">
        <title>Mucilaginibacter terrae sp. nov., isolated from manganese diggings.</title>
        <authorList>
            <person name="Huang Y."/>
            <person name="Zhou Z."/>
        </authorList>
    </citation>
    <scope>NUCLEOTIDE SEQUENCE [LARGE SCALE GENOMIC DNA]</scope>
    <source>
        <strain evidence="2 3">ZH6</strain>
    </source>
</reference>
<comment type="caution">
    <text evidence="2">The sequence shown here is derived from an EMBL/GenBank/DDBJ whole genome shotgun (WGS) entry which is preliminary data.</text>
</comment>
<dbReference type="GO" id="GO:0003677">
    <property type="term" value="F:DNA binding"/>
    <property type="evidence" value="ECO:0007669"/>
    <property type="project" value="UniProtKB-KW"/>
</dbReference>
<keyword evidence="2" id="KW-0238">DNA-binding</keyword>
<evidence type="ECO:0000313" key="3">
    <source>
        <dbReference type="Proteomes" id="UP000260823"/>
    </source>
</evidence>
<dbReference type="InterPro" id="IPR041657">
    <property type="entry name" value="HTH_17"/>
</dbReference>
<feature type="domain" description="Helix-turn-helix" evidence="1">
    <location>
        <begin position="38"/>
        <end position="86"/>
    </location>
</feature>
<proteinExistence type="predicted"/>
<dbReference type="PANTHER" id="PTHR34585:SF22">
    <property type="entry name" value="HELIX-TURN-HELIX DOMAIN-CONTAINING PROTEIN"/>
    <property type="match status" value="1"/>
</dbReference>
<dbReference type="AlphaFoldDB" id="A0A3E2NNU3"/>
<accession>A0A3E2NNU3</accession>
<dbReference type="PANTHER" id="PTHR34585">
    <property type="match status" value="1"/>
</dbReference>
<name>A0A3E2NNU3_9SPHI</name>
<evidence type="ECO:0000259" key="1">
    <source>
        <dbReference type="Pfam" id="PF12728"/>
    </source>
</evidence>
<dbReference type="RefSeq" id="WP_117383072.1">
    <property type="nucleotide sequence ID" value="NZ_QWDE01000002.1"/>
</dbReference>
<dbReference type="SUPFAM" id="SSF46955">
    <property type="entry name" value="Putative DNA-binding domain"/>
    <property type="match status" value="1"/>
</dbReference>
<dbReference type="Pfam" id="PF12728">
    <property type="entry name" value="HTH_17"/>
    <property type="match status" value="1"/>
</dbReference>